<feature type="transmembrane region" description="Helical" evidence="6">
    <location>
        <begin position="106"/>
        <end position="129"/>
    </location>
</feature>
<comment type="caution">
    <text evidence="7">The sequence shown here is derived from an EMBL/GenBank/DDBJ whole genome shotgun (WGS) entry which is preliminary data.</text>
</comment>
<sequence length="239" mass="25497">MVEISDIPVEKIFKSIILDSLMKDEFIRKRQSKESFVSRNKKYLLTGAAIVAGAALGPLAVTGLVAALGFGEAGIAAGSIAAWMMSLQGGTVAAGSLVATLQSVGAAGLGIGGFLAASTGGAAIAQAILVISESNPEGLAELENFVSIYEFSDTELIFDMKQPLLVSNENEKLKSFFKGFDLARQVSQDRIRNFEFLAYGDDENFLEGSNFLHNHLIETYGNDHVISKPGSYILNLNNP</sequence>
<feature type="transmembrane region" description="Helical" evidence="6">
    <location>
        <begin position="80"/>
        <end position="99"/>
    </location>
</feature>
<keyword evidence="3 6" id="KW-0812">Transmembrane</keyword>
<organism evidence="7 8">
    <name type="scientific">Funneliformis caledonium</name>
    <dbReference type="NCBI Taxonomy" id="1117310"/>
    <lineage>
        <taxon>Eukaryota</taxon>
        <taxon>Fungi</taxon>
        <taxon>Fungi incertae sedis</taxon>
        <taxon>Mucoromycota</taxon>
        <taxon>Glomeromycotina</taxon>
        <taxon>Glomeromycetes</taxon>
        <taxon>Glomerales</taxon>
        <taxon>Glomeraceae</taxon>
        <taxon>Funneliformis</taxon>
    </lineage>
</organism>
<dbReference type="InterPro" id="IPR009311">
    <property type="entry name" value="IFI6/IFI27-like"/>
</dbReference>
<dbReference type="EMBL" id="CAJVPQ010000433">
    <property type="protein sequence ID" value="CAG8481206.1"/>
    <property type="molecule type" value="Genomic_DNA"/>
</dbReference>
<dbReference type="GO" id="GO:0016020">
    <property type="term" value="C:membrane"/>
    <property type="evidence" value="ECO:0007669"/>
    <property type="project" value="UniProtKB-SubCell"/>
</dbReference>
<protein>
    <submittedName>
        <fullName evidence="7">6633_t:CDS:1</fullName>
    </submittedName>
</protein>
<dbReference type="AlphaFoldDB" id="A0A9N8Z8T3"/>
<dbReference type="OrthoDB" id="440424at2759"/>
<dbReference type="PANTHER" id="PTHR16932">
    <property type="entry name" value="INTERFERON ALPHA-INDUCIBLE PROTEIN 27"/>
    <property type="match status" value="1"/>
</dbReference>
<reference evidence="7" key="1">
    <citation type="submission" date="2021-06" db="EMBL/GenBank/DDBJ databases">
        <authorList>
            <person name="Kallberg Y."/>
            <person name="Tangrot J."/>
            <person name="Rosling A."/>
        </authorList>
    </citation>
    <scope>NUCLEOTIDE SEQUENCE</scope>
    <source>
        <strain evidence="7">UK204</strain>
    </source>
</reference>
<comment type="subcellular location">
    <subcellularLocation>
        <location evidence="1">Membrane</location>
        <topology evidence="1">Multi-pass membrane protein</topology>
    </subcellularLocation>
</comment>
<evidence type="ECO:0000256" key="6">
    <source>
        <dbReference type="SAM" id="Phobius"/>
    </source>
</evidence>
<dbReference type="Gene3D" id="6.10.110.10">
    <property type="match status" value="1"/>
</dbReference>
<keyword evidence="8" id="KW-1185">Reference proteome</keyword>
<evidence type="ECO:0000256" key="5">
    <source>
        <dbReference type="ARBA" id="ARBA00023136"/>
    </source>
</evidence>
<dbReference type="Proteomes" id="UP000789570">
    <property type="component" value="Unassembled WGS sequence"/>
</dbReference>
<evidence type="ECO:0000256" key="3">
    <source>
        <dbReference type="ARBA" id="ARBA00022692"/>
    </source>
</evidence>
<keyword evidence="5 6" id="KW-0472">Membrane</keyword>
<evidence type="ECO:0000256" key="2">
    <source>
        <dbReference type="ARBA" id="ARBA00007262"/>
    </source>
</evidence>
<evidence type="ECO:0000313" key="8">
    <source>
        <dbReference type="Proteomes" id="UP000789570"/>
    </source>
</evidence>
<evidence type="ECO:0000313" key="7">
    <source>
        <dbReference type="EMBL" id="CAG8481206.1"/>
    </source>
</evidence>
<evidence type="ECO:0000256" key="4">
    <source>
        <dbReference type="ARBA" id="ARBA00022989"/>
    </source>
</evidence>
<dbReference type="PANTHER" id="PTHR16932:SF18">
    <property type="entry name" value="INTERFERON, ALPHA-INDUCIBLE PROTEIN 27-LIKE 2"/>
    <property type="match status" value="1"/>
</dbReference>
<keyword evidence="4 6" id="KW-1133">Transmembrane helix</keyword>
<comment type="similarity">
    <text evidence="2">Belongs to the IFI6/IFI27 family.</text>
</comment>
<evidence type="ECO:0000256" key="1">
    <source>
        <dbReference type="ARBA" id="ARBA00004141"/>
    </source>
</evidence>
<dbReference type="InterPro" id="IPR038213">
    <property type="entry name" value="IFI6/IFI27-like_sf"/>
</dbReference>
<accession>A0A9N8Z8T3</accession>
<proteinExistence type="inferred from homology"/>
<gene>
    <name evidence="7" type="ORF">FCALED_LOCUS2721</name>
</gene>
<dbReference type="Pfam" id="PF06140">
    <property type="entry name" value="Ifi-6-16"/>
    <property type="match status" value="1"/>
</dbReference>
<feature type="transmembrane region" description="Helical" evidence="6">
    <location>
        <begin position="43"/>
        <end position="68"/>
    </location>
</feature>
<name>A0A9N8Z8T3_9GLOM</name>